<dbReference type="InterPro" id="IPR001806">
    <property type="entry name" value="Small_GTPase"/>
</dbReference>
<dbReference type="PRINTS" id="PR00449">
    <property type="entry name" value="RASTRNSFRMNG"/>
</dbReference>
<comment type="caution">
    <text evidence="2">The sequence shown here is derived from an EMBL/GenBank/DDBJ whole genome shotgun (WGS) entry which is preliminary data.</text>
</comment>
<gene>
    <name evidence="2" type="ORF">Pfra01_002639600</name>
</gene>
<organism evidence="2 3">
    <name type="scientific">Phytophthora fragariaefolia</name>
    <dbReference type="NCBI Taxonomy" id="1490495"/>
    <lineage>
        <taxon>Eukaryota</taxon>
        <taxon>Sar</taxon>
        <taxon>Stramenopiles</taxon>
        <taxon>Oomycota</taxon>
        <taxon>Peronosporomycetes</taxon>
        <taxon>Peronosporales</taxon>
        <taxon>Peronosporaceae</taxon>
        <taxon>Phytophthora</taxon>
    </lineage>
</organism>
<sequence>MSRRRMSDGNGDKVITGVFGGTSLSLGDNDDNQDSTRPSALRVKIISMGESGVGKSCVIKRYCEEKFVSKYISTIGIDYGVKPVMVNGAEVRVNFWDLSGLPEYLEVRNEFYKDTQGGILMFDVSSRRSFESLDSWLREAAKFGAGKFPCILCGNKVDRPRVVSEDEAKAYAQSKGFEYFETSACTGVSITEAFHSLFRTVVKHATR</sequence>
<reference evidence="2" key="1">
    <citation type="submission" date="2023-04" db="EMBL/GenBank/DDBJ databases">
        <title>Phytophthora fragariaefolia NBRC 109709.</title>
        <authorList>
            <person name="Ichikawa N."/>
            <person name="Sato H."/>
            <person name="Tonouchi N."/>
        </authorList>
    </citation>
    <scope>NUCLEOTIDE SEQUENCE</scope>
    <source>
        <strain evidence="2">NBRC 109709</strain>
    </source>
</reference>
<dbReference type="PROSITE" id="PS51419">
    <property type="entry name" value="RAB"/>
    <property type="match status" value="1"/>
</dbReference>
<dbReference type="AlphaFoldDB" id="A0A9W6YF82"/>
<protein>
    <submittedName>
        <fullName evidence="2">Unnamed protein product</fullName>
    </submittedName>
</protein>
<dbReference type="SMART" id="SM00175">
    <property type="entry name" value="RAB"/>
    <property type="match status" value="1"/>
</dbReference>
<dbReference type="NCBIfam" id="TIGR00231">
    <property type="entry name" value="small_GTP"/>
    <property type="match status" value="1"/>
</dbReference>
<dbReference type="EMBL" id="BSXT01005518">
    <property type="protein sequence ID" value="GMF60754.1"/>
    <property type="molecule type" value="Genomic_DNA"/>
</dbReference>
<proteinExistence type="predicted"/>
<name>A0A9W6YF82_9STRA</name>
<dbReference type="PROSITE" id="PS51421">
    <property type="entry name" value="RAS"/>
    <property type="match status" value="1"/>
</dbReference>
<keyword evidence="1" id="KW-0547">Nucleotide-binding</keyword>
<dbReference type="SMART" id="SM00174">
    <property type="entry name" value="RHO"/>
    <property type="match status" value="1"/>
</dbReference>
<dbReference type="Gene3D" id="3.40.50.300">
    <property type="entry name" value="P-loop containing nucleotide triphosphate hydrolases"/>
    <property type="match status" value="1"/>
</dbReference>
<dbReference type="Pfam" id="PF00071">
    <property type="entry name" value="Ras"/>
    <property type="match status" value="1"/>
</dbReference>
<evidence type="ECO:0000313" key="3">
    <source>
        <dbReference type="Proteomes" id="UP001165121"/>
    </source>
</evidence>
<dbReference type="GO" id="GO:0003924">
    <property type="term" value="F:GTPase activity"/>
    <property type="evidence" value="ECO:0007669"/>
    <property type="project" value="InterPro"/>
</dbReference>
<evidence type="ECO:0000313" key="2">
    <source>
        <dbReference type="EMBL" id="GMF60754.1"/>
    </source>
</evidence>
<dbReference type="SMART" id="SM00176">
    <property type="entry name" value="RAN"/>
    <property type="match status" value="1"/>
</dbReference>
<evidence type="ECO:0000256" key="1">
    <source>
        <dbReference type="ARBA" id="ARBA00022741"/>
    </source>
</evidence>
<dbReference type="FunFam" id="3.40.50.300:FF:002391">
    <property type="entry name" value="Ras family protein-like protein"/>
    <property type="match status" value="1"/>
</dbReference>
<dbReference type="GO" id="GO:0005525">
    <property type="term" value="F:GTP binding"/>
    <property type="evidence" value="ECO:0007669"/>
    <property type="project" value="InterPro"/>
</dbReference>
<dbReference type="CDD" id="cd04119">
    <property type="entry name" value="RJL"/>
    <property type="match status" value="1"/>
</dbReference>
<keyword evidence="3" id="KW-1185">Reference proteome</keyword>
<dbReference type="SUPFAM" id="SSF52540">
    <property type="entry name" value="P-loop containing nucleoside triphosphate hydrolases"/>
    <property type="match status" value="1"/>
</dbReference>
<dbReference type="Proteomes" id="UP001165121">
    <property type="component" value="Unassembled WGS sequence"/>
</dbReference>
<dbReference type="InterPro" id="IPR005225">
    <property type="entry name" value="Small_GTP-bd"/>
</dbReference>
<dbReference type="PANTHER" id="PTHR47978">
    <property type="match status" value="1"/>
</dbReference>
<dbReference type="OrthoDB" id="9989112at2759"/>
<dbReference type="SMART" id="SM00173">
    <property type="entry name" value="RAS"/>
    <property type="match status" value="1"/>
</dbReference>
<accession>A0A9W6YF82</accession>
<dbReference type="InterPro" id="IPR027417">
    <property type="entry name" value="P-loop_NTPase"/>
</dbReference>